<evidence type="ECO:0000313" key="1">
    <source>
        <dbReference type="EMBL" id="CAH1389365.1"/>
    </source>
</evidence>
<organism evidence="1 2">
    <name type="scientific">Nezara viridula</name>
    <name type="common">Southern green stink bug</name>
    <name type="synonym">Cimex viridulus</name>
    <dbReference type="NCBI Taxonomy" id="85310"/>
    <lineage>
        <taxon>Eukaryota</taxon>
        <taxon>Metazoa</taxon>
        <taxon>Ecdysozoa</taxon>
        <taxon>Arthropoda</taxon>
        <taxon>Hexapoda</taxon>
        <taxon>Insecta</taxon>
        <taxon>Pterygota</taxon>
        <taxon>Neoptera</taxon>
        <taxon>Paraneoptera</taxon>
        <taxon>Hemiptera</taxon>
        <taxon>Heteroptera</taxon>
        <taxon>Panheteroptera</taxon>
        <taxon>Pentatomomorpha</taxon>
        <taxon>Pentatomoidea</taxon>
        <taxon>Pentatomidae</taxon>
        <taxon>Pentatominae</taxon>
        <taxon>Nezara</taxon>
    </lineage>
</organism>
<name>A0A9P0E3I5_NEZVI</name>
<dbReference type="AlphaFoldDB" id="A0A9P0E3I5"/>
<protein>
    <submittedName>
        <fullName evidence="1">Uncharacterized protein</fullName>
    </submittedName>
</protein>
<dbReference type="Proteomes" id="UP001152798">
    <property type="component" value="Chromosome 1"/>
</dbReference>
<sequence length="92" mass="10630">MGAFRRMTPMVFIKRFCLAVRKSLQLKKNSIAKMIVCKHTALKKLRKSLEERKEVITLPHRIPLQLTRLNTAVAAKEHFIVHLCLGLALRKP</sequence>
<dbReference type="EMBL" id="OV725077">
    <property type="protein sequence ID" value="CAH1389365.1"/>
    <property type="molecule type" value="Genomic_DNA"/>
</dbReference>
<reference evidence="1" key="1">
    <citation type="submission" date="2022-01" db="EMBL/GenBank/DDBJ databases">
        <authorList>
            <person name="King R."/>
        </authorList>
    </citation>
    <scope>NUCLEOTIDE SEQUENCE</scope>
</reference>
<proteinExistence type="predicted"/>
<gene>
    <name evidence="1" type="ORF">NEZAVI_LOCUS783</name>
</gene>
<evidence type="ECO:0000313" key="2">
    <source>
        <dbReference type="Proteomes" id="UP001152798"/>
    </source>
</evidence>
<keyword evidence="2" id="KW-1185">Reference proteome</keyword>
<accession>A0A9P0E3I5</accession>